<dbReference type="PANTHER" id="PTHR12149">
    <property type="entry name" value="FRUCTOSAMINE 3 KINASE-RELATED PROTEIN"/>
    <property type="match status" value="1"/>
</dbReference>
<keyword evidence="5" id="KW-1185">Reference proteome</keyword>
<dbReference type="Gene3D" id="3.90.1200.10">
    <property type="match status" value="1"/>
</dbReference>
<reference evidence="4 5" key="1">
    <citation type="submission" date="2016-08" db="EMBL/GenBank/DDBJ databases">
        <title>A Parts List for Fungal Cellulosomes Revealed by Comparative Genomics.</title>
        <authorList>
            <consortium name="DOE Joint Genome Institute"/>
            <person name="Haitjema C.H."/>
            <person name="Gilmore S.P."/>
            <person name="Henske J.K."/>
            <person name="Solomon K.V."/>
            <person name="De Groot R."/>
            <person name="Kuo A."/>
            <person name="Mondo S.J."/>
            <person name="Salamov A.A."/>
            <person name="Labutti K."/>
            <person name="Zhao Z."/>
            <person name="Chiniquy J."/>
            <person name="Barry K."/>
            <person name="Brewer H.M."/>
            <person name="Purvine S.O."/>
            <person name="Wright A.T."/>
            <person name="Boxma B."/>
            <person name="Van Alen T."/>
            <person name="Hackstein J.H."/>
            <person name="Baker S.E."/>
            <person name="Grigoriev I.V."/>
            <person name="O'Malley M.A."/>
        </authorList>
    </citation>
    <scope>NUCLEOTIDE SEQUENCE [LARGE SCALE GENOMIC DNA]</scope>
    <source>
        <strain evidence="4 5">G1</strain>
    </source>
</reference>
<proteinExistence type="inferred from homology"/>
<dbReference type="InterPro" id="IPR016477">
    <property type="entry name" value="Fructo-/Ketosamine-3-kinase"/>
</dbReference>
<dbReference type="Proteomes" id="UP000193920">
    <property type="component" value="Unassembled WGS sequence"/>
</dbReference>
<dbReference type="GO" id="GO:0016301">
    <property type="term" value="F:kinase activity"/>
    <property type="evidence" value="ECO:0007669"/>
    <property type="project" value="UniProtKB-UniRule"/>
</dbReference>
<evidence type="ECO:0000313" key="4">
    <source>
        <dbReference type="EMBL" id="ORX77353.1"/>
    </source>
</evidence>
<comment type="similarity">
    <text evidence="3">Belongs to the fructosamine kinase family.</text>
</comment>
<dbReference type="PIRSF" id="PIRSF006221">
    <property type="entry name" value="Ketosamine-3-kinase"/>
    <property type="match status" value="1"/>
</dbReference>
<dbReference type="PANTHER" id="PTHR12149:SF8">
    <property type="entry name" value="PROTEIN-RIBULOSAMINE 3-KINASE"/>
    <property type="match status" value="1"/>
</dbReference>
<dbReference type="EC" id="2.7.1.172" evidence="1"/>
<dbReference type="Gene3D" id="3.30.200.20">
    <property type="entry name" value="Phosphorylase Kinase, domain 1"/>
    <property type="match status" value="1"/>
</dbReference>
<accession>A0A1Y1WV17</accession>
<keyword evidence="3" id="KW-0808">Transferase</keyword>
<comment type="caution">
    <text evidence="4">The sequence shown here is derived from an EMBL/GenBank/DDBJ whole genome shotgun (WGS) entry which is preliminary data.</text>
</comment>
<dbReference type="GO" id="GO:0102193">
    <property type="term" value="F:protein-ribulosamine 3-kinase activity"/>
    <property type="evidence" value="ECO:0007669"/>
    <property type="project" value="UniProtKB-EC"/>
</dbReference>
<protein>
    <recommendedName>
        <fullName evidence="1">protein-ribulosamine 3-kinase</fullName>
        <ecNumber evidence="1">2.7.1.172</ecNumber>
    </recommendedName>
</protein>
<dbReference type="OrthoDB" id="5772781at2759"/>
<name>A0A1Y1WV17_9FUNG</name>
<comment type="catalytic activity">
    <reaction evidence="2">
        <text>N(6)-D-ribulosyl-L-lysyl-[protein] + ATP = N(6)-(3-O-phospho-D-ribulosyl)-L-lysyl-[protein] + ADP + H(+)</text>
        <dbReference type="Rhea" id="RHEA:48432"/>
        <dbReference type="Rhea" id="RHEA-COMP:12103"/>
        <dbReference type="Rhea" id="RHEA-COMP:12104"/>
        <dbReference type="ChEBI" id="CHEBI:15378"/>
        <dbReference type="ChEBI" id="CHEBI:30616"/>
        <dbReference type="ChEBI" id="CHEBI:90418"/>
        <dbReference type="ChEBI" id="CHEBI:90420"/>
        <dbReference type="ChEBI" id="CHEBI:456216"/>
        <dbReference type="EC" id="2.7.1.172"/>
    </reaction>
    <physiologicalReaction direction="left-to-right" evidence="2">
        <dbReference type="Rhea" id="RHEA:48433"/>
    </physiologicalReaction>
</comment>
<dbReference type="EMBL" id="MCOG01001642">
    <property type="protein sequence ID" value="ORX77353.1"/>
    <property type="molecule type" value="Genomic_DNA"/>
</dbReference>
<evidence type="ECO:0000256" key="1">
    <source>
        <dbReference type="ARBA" id="ARBA00011961"/>
    </source>
</evidence>
<evidence type="ECO:0000256" key="2">
    <source>
        <dbReference type="ARBA" id="ARBA00048655"/>
    </source>
</evidence>
<dbReference type="Pfam" id="PF03881">
    <property type="entry name" value="Fructosamin_kin"/>
    <property type="match status" value="1"/>
</dbReference>
<sequence>MGVLKIPKSILKTLKDYDDEIEVSSINSVKGGCINEAYRYVTNKGDFFVKINKNNNAYDMFMAESKGLEEINNAVKGFAPEPIGYDYLNESKKGGAFLIITYIPLTTNNSRETQIKLAKSLAKMHQHVPLNLKYGFCIPTMCGNTRQDNFYESDWVEFLKKRRFIPILHHCISTSSNPKVFKEKGDFLVQHLDLLFKNYYPQLSLVHGDLWSGNWGVNSKTGQPVIYDPAVTYGDHEYELGIMRMFGGFGPFFYEEYFKHFPKKKGFEMRMNLYELYHHLNHMHLFGKGYEASSMALLNLLNKHIEKVINESNYIY</sequence>
<keyword evidence="3 4" id="KW-0418">Kinase</keyword>
<dbReference type="AlphaFoldDB" id="A0A1Y1WV17"/>
<evidence type="ECO:0000256" key="3">
    <source>
        <dbReference type="PIRNR" id="PIRNR006221"/>
    </source>
</evidence>
<dbReference type="InterPro" id="IPR011009">
    <property type="entry name" value="Kinase-like_dom_sf"/>
</dbReference>
<organism evidence="4 5">
    <name type="scientific">Neocallimastix californiae</name>
    <dbReference type="NCBI Taxonomy" id="1754190"/>
    <lineage>
        <taxon>Eukaryota</taxon>
        <taxon>Fungi</taxon>
        <taxon>Fungi incertae sedis</taxon>
        <taxon>Chytridiomycota</taxon>
        <taxon>Chytridiomycota incertae sedis</taxon>
        <taxon>Neocallimastigomycetes</taxon>
        <taxon>Neocallimastigales</taxon>
        <taxon>Neocallimastigaceae</taxon>
        <taxon>Neocallimastix</taxon>
    </lineage>
</organism>
<gene>
    <name evidence="4" type="ORF">LY90DRAFT_466657</name>
</gene>
<evidence type="ECO:0000313" key="5">
    <source>
        <dbReference type="Proteomes" id="UP000193920"/>
    </source>
</evidence>
<dbReference type="SUPFAM" id="SSF56112">
    <property type="entry name" value="Protein kinase-like (PK-like)"/>
    <property type="match status" value="1"/>
</dbReference>